<evidence type="ECO:0000256" key="2">
    <source>
        <dbReference type="ARBA" id="ARBA00038358"/>
    </source>
</evidence>
<dbReference type="OrthoDB" id="428577at2"/>
<keyword evidence="6" id="KW-1185">Reference proteome</keyword>
<feature type="binding site" evidence="4">
    <location>
        <position position="245"/>
    </location>
    <ligand>
        <name>substrate</name>
    </ligand>
</feature>
<dbReference type="PANTHER" id="PTHR36845:SF1">
    <property type="entry name" value="HYDROLASE, PUTATIVE (AFU_ORTHOLOGUE AFUA_7G05090)-RELATED"/>
    <property type="match status" value="1"/>
</dbReference>
<evidence type="ECO:0000256" key="4">
    <source>
        <dbReference type="PIRSR" id="PIRSR610905-2"/>
    </source>
</evidence>
<dbReference type="PANTHER" id="PTHR36845">
    <property type="entry name" value="HYDROLASE, PUTATIVE (AFU_ORTHOLOGUE AFUA_7G05090)-RELATED"/>
    <property type="match status" value="1"/>
</dbReference>
<feature type="active site" description="Proton donor" evidence="3">
    <location>
        <position position="173"/>
    </location>
</feature>
<keyword evidence="1 5" id="KW-0378">Hydrolase</keyword>
<organism evidence="5 6">
    <name type="scientific">Arcticibacter pallidicorallinus</name>
    <dbReference type="NCBI Taxonomy" id="1259464"/>
    <lineage>
        <taxon>Bacteria</taxon>
        <taxon>Pseudomonadati</taxon>
        <taxon>Bacteroidota</taxon>
        <taxon>Sphingobacteriia</taxon>
        <taxon>Sphingobacteriales</taxon>
        <taxon>Sphingobacteriaceae</taxon>
        <taxon>Arcticibacter</taxon>
    </lineage>
</organism>
<dbReference type="GO" id="GO:0000272">
    <property type="term" value="P:polysaccharide catabolic process"/>
    <property type="evidence" value="ECO:0007669"/>
    <property type="project" value="TreeGrafter"/>
</dbReference>
<dbReference type="Gene3D" id="1.50.10.10">
    <property type="match status" value="1"/>
</dbReference>
<dbReference type="EMBL" id="PVTH01000003">
    <property type="protein sequence ID" value="PRY53590.1"/>
    <property type="molecule type" value="Genomic_DNA"/>
</dbReference>
<dbReference type="InterPro" id="IPR012341">
    <property type="entry name" value="6hp_glycosidase-like_sf"/>
</dbReference>
<dbReference type="AlphaFoldDB" id="A0A2T0U6Q3"/>
<evidence type="ECO:0000256" key="3">
    <source>
        <dbReference type="PIRSR" id="PIRSR610905-1"/>
    </source>
</evidence>
<dbReference type="Proteomes" id="UP000238034">
    <property type="component" value="Unassembled WGS sequence"/>
</dbReference>
<reference evidence="5 6" key="1">
    <citation type="submission" date="2018-03" db="EMBL/GenBank/DDBJ databases">
        <title>Genomic Encyclopedia of Type Strains, Phase III (KMG-III): the genomes of soil and plant-associated and newly described type strains.</title>
        <authorList>
            <person name="Whitman W."/>
        </authorList>
    </citation>
    <scope>NUCLEOTIDE SEQUENCE [LARGE SCALE GENOMIC DNA]</scope>
    <source>
        <strain evidence="5 6">CGMCC 1.9313</strain>
    </source>
</reference>
<evidence type="ECO:0000313" key="5">
    <source>
        <dbReference type="EMBL" id="PRY53590.1"/>
    </source>
</evidence>
<comment type="caution">
    <text evidence="5">The sequence shown here is derived from an EMBL/GenBank/DDBJ whole genome shotgun (WGS) entry which is preliminary data.</text>
</comment>
<gene>
    <name evidence="5" type="ORF">B0I27_10355</name>
</gene>
<protein>
    <submittedName>
        <fullName evidence="5">Glycosyl hydrolase family 88</fullName>
    </submittedName>
</protein>
<evidence type="ECO:0000256" key="1">
    <source>
        <dbReference type="ARBA" id="ARBA00022801"/>
    </source>
</evidence>
<dbReference type="InterPro" id="IPR052369">
    <property type="entry name" value="UG_Glycosaminoglycan_Hydrolase"/>
</dbReference>
<comment type="similarity">
    <text evidence="2">Belongs to the glycosyl hydrolase 88 family.</text>
</comment>
<feature type="active site" description="Nucleophile" evidence="3">
    <location>
        <position position="113"/>
    </location>
</feature>
<feature type="binding site" evidence="4">
    <location>
        <position position="173"/>
    </location>
    <ligand>
        <name>substrate</name>
    </ligand>
</feature>
<dbReference type="GO" id="GO:0052757">
    <property type="term" value="F:chondroitin hydrolase activity"/>
    <property type="evidence" value="ECO:0007669"/>
    <property type="project" value="TreeGrafter"/>
</dbReference>
<dbReference type="InterPro" id="IPR010905">
    <property type="entry name" value="Glyco_hydro_88"/>
</dbReference>
<dbReference type="SUPFAM" id="SSF48208">
    <property type="entry name" value="Six-hairpin glycosidases"/>
    <property type="match status" value="1"/>
</dbReference>
<evidence type="ECO:0000313" key="6">
    <source>
        <dbReference type="Proteomes" id="UP000238034"/>
    </source>
</evidence>
<dbReference type="RefSeq" id="WP_106292199.1">
    <property type="nucleotide sequence ID" value="NZ_PVTH01000003.1"/>
</dbReference>
<feature type="binding site" evidence="4">
    <location>
        <position position="233"/>
    </location>
    <ligand>
        <name>substrate</name>
    </ligand>
</feature>
<dbReference type="InterPro" id="IPR008928">
    <property type="entry name" value="6-hairpin_glycosidase_sf"/>
</dbReference>
<name>A0A2T0U6Q3_9SPHI</name>
<feature type="binding site" evidence="4">
    <location>
        <position position="249"/>
    </location>
    <ligand>
        <name>substrate</name>
    </ligand>
</feature>
<dbReference type="Pfam" id="PF07470">
    <property type="entry name" value="Glyco_hydro_88"/>
    <property type="match status" value="1"/>
</dbReference>
<feature type="binding site" evidence="4">
    <location>
        <position position="113"/>
    </location>
    <ligand>
        <name>substrate</name>
    </ligand>
</feature>
<sequence>MKYFLSLALISCAIGSVSAQKINVKKQFAFAESQTNLMLEEIKEADARKGQVMPRTLEDGKLKLVVSKDWTSGFFPGELWYLYEYTRDAKWLDLARKFTGKLQKEQFNTGTHDLGFIMFCSYGNGLRLTGDQAYKDIVIQSSKSLSKRFSPSAGVIRSWDHNRDKWLYPVIIDNMMNLEMLFAATKLTGDSSFYKIAVTHADNTLKNHFRPDYSTYHVIDYHEADGTVRKKNTHQGYNDESAWARGQAWALYGYTLCFRETKNAVYLNQAEKVADFILSQLPKDMVPYWDYNDPGIPGVSRDASAAAIAASALFELSLYSKNAKGYKKAARKMLKSLSAKYASEPGTNRGFILDHSTGHKPKNSEVDVPINYADYYYLEALLRYKNMK</sequence>
<proteinExistence type="inferred from homology"/>
<accession>A0A2T0U6Q3</accession>